<protein>
    <submittedName>
        <fullName evidence="2">Peptide/nickel transport system substrate-binding protein</fullName>
    </submittedName>
</protein>
<dbReference type="SUPFAM" id="SSF53850">
    <property type="entry name" value="Periplasmic binding protein-like II"/>
    <property type="match status" value="1"/>
</dbReference>
<sequence length="537" mass="57249">MKRTRTAAVRSFFGAAMVTALAVTASCSAAAPDSGAGAGKPSEISYQEGIVGGGKGGDPVEGGTLSLAPFAEPRSLDPAVTIASGSTGGIEMINIYDTLMRYDSAEKDFVPQLAEKLEAGEDSTTWTLTLREGVTFSDGSPLDAGAVKFSQERYAGMPAPEAALWNDNVTGIETPDAKTVVYRLDGPWPSFPSVLSTGPGMIVAESAGEGESFTPVGAGPFALDRWAPQEEMVLAARKDYWAGEPHLDKVRFAYLTDQQAGIDSLDSGGVDAVFVRDPDKVDTVLGEDKPAYVNMVALSNIALINASGGRPGEDPRVRKAMQLATNPQLMMERAFNGAGYGSSAMFPEYSRWHTETGGLAHDTAEAKRLLDEAKADGFDGKVEFLDASDPASRSTALAFKAQLEAVGFEVTTNLARTVADQISKISVEKDYDVVAWGLSYRESDPFSKMYATMHSNGTQVYSGYSSDKLDGLIERFQAAATEQDQLAVMDEIQRQVNEDVPFLSWGPFAEIVTWNDNVHGVLGAANSMVLLGSSWKS</sequence>
<keyword evidence="1" id="KW-0732">Signal</keyword>
<keyword evidence="3" id="KW-1185">Reference proteome</keyword>
<dbReference type="GO" id="GO:1904680">
    <property type="term" value="F:peptide transmembrane transporter activity"/>
    <property type="evidence" value="ECO:0007669"/>
    <property type="project" value="TreeGrafter"/>
</dbReference>
<dbReference type="KEGG" id="pmad:BAY61_16025"/>
<dbReference type="Gene3D" id="3.10.105.10">
    <property type="entry name" value="Dipeptide-binding Protein, Domain 3"/>
    <property type="match status" value="1"/>
</dbReference>
<dbReference type="Gene3D" id="3.40.190.10">
    <property type="entry name" value="Periplasmic binding protein-like II"/>
    <property type="match status" value="1"/>
</dbReference>
<dbReference type="GO" id="GO:0015833">
    <property type="term" value="P:peptide transport"/>
    <property type="evidence" value="ECO:0007669"/>
    <property type="project" value="TreeGrafter"/>
</dbReference>
<gene>
    <name evidence="2" type="ORF">SAMN05421630_105253</name>
</gene>
<organism evidence="2 3">
    <name type="scientific">Prauserella marina</name>
    <dbReference type="NCBI Taxonomy" id="530584"/>
    <lineage>
        <taxon>Bacteria</taxon>
        <taxon>Bacillati</taxon>
        <taxon>Actinomycetota</taxon>
        <taxon>Actinomycetes</taxon>
        <taxon>Pseudonocardiales</taxon>
        <taxon>Pseudonocardiaceae</taxon>
        <taxon>Prauserella</taxon>
    </lineage>
</organism>
<dbReference type="InterPro" id="IPR030678">
    <property type="entry name" value="Peptide/Ni-bd"/>
</dbReference>
<evidence type="ECO:0000313" key="3">
    <source>
        <dbReference type="Proteomes" id="UP000199494"/>
    </source>
</evidence>
<proteinExistence type="predicted"/>
<accession>A0A222VQX7</accession>
<name>A0A222VQX7_9PSEU</name>
<dbReference type="Pfam" id="PF00496">
    <property type="entry name" value="SBP_bac_5"/>
    <property type="match status" value="1"/>
</dbReference>
<dbReference type="GO" id="GO:0042597">
    <property type="term" value="C:periplasmic space"/>
    <property type="evidence" value="ECO:0007669"/>
    <property type="project" value="UniProtKB-ARBA"/>
</dbReference>
<dbReference type="EMBL" id="FMZE01000005">
    <property type="protein sequence ID" value="SDD02847.1"/>
    <property type="molecule type" value="Genomic_DNA"/>
</dbReference>
<dbReference type="PROSITE" id="PS51257">
    <property type="entry name" value="PROKAR_LIPOPROTEIN"/>
    <property type="match status" value="1"/>
</dbReference>
<dbReference type="OrthoDB" id="9796817at2"/>
<dbReference type="PANTHER" id="PTHR30290:SF38">
    <property type="entry name" value="D,D-DIPEPTIDE-BINDING PERIPLASMIC PROTEIN DDPA-RELATED"/>
    <property type="match status" value="1"/>
</dbReference>
<dbReference type="InterPro" id="IPR039424">
    <property type="entry name" value="SBP_5"/>
</dbReference>
<evidence type="ECO:0000313" key="2">
    <source>
        <dbReference type="EMBL" id="SDD02847.1"/>
    </source>
</evidence>
<evidence type="ECO:0000256" key="1">
    <source>
        <dbReference type="ARBA" id="ARBA00022729"/>
    </source>
</evidence>
<dbReference type="Proteomes" id="UP000199494">
    <property type="component" value="Unassembled WGS sequence"/>
</dbReference>
<dbReference type="InterPro" id="IPR000914">
    <property type="entry name" value="SBP_5_dom"/>
</dbReference>
<dbReference type="CDD" id="cd00995">
    <property type="entry name" value="PBP2_NikA_DppA_OppA_like"/>
    <property type="match status" value="1"/>
</dbReference>
<dbReference type="AlphaFoldDB" id="A0A222VQX7"/>
<reference evidence="2 3" key="1">
    <citation type="submission" date="2016-10" db="EMBL/GenBank/DDBJ databases">
        <authorList>
            <person name="de Groot N.N."/>
        </authorList>
    </citation>
    <scope>NUCLEOTIDE SEQUENCE [LARGE SCALE GENOMIC DNA]</scope>
    <source>
        <strain evidence="2 3">CGMCC 4.5506</strain>
    </source>
</reference>
<dbReference type="PANTHER" id="PTHR30290">
    <property type="entry name" value="PERIPLASMIC BINDING COMPONENT OF ABC TRANSPORTER"/>
    <property type="match status" value="1"/>
</dbReference>
<dbReference type="STRING" id="530584.SAMN05421630_105253"/>
<dbReference type="RefSeq" id="WP_091804650.1">
    <property type="nucleotide sequence ID" value="NZ_CP016353.1"/>
</dbReference>
<dbReference type="PIRSF" id="PIRSF002741">
    <property type="entry name" value="MppA"/>
    <property type="match status" value="1"/>
</dbReference>
<dbReference type="GO" id="GO:0043190">
    <property type="term" value="C:ATP-binding cassette (ABC) transporter complex"/>
    <property type="evidence" value="ECO:0007669"/>
    <property type="project" value="InterPro"/>
</dbReference>